<feature type="compositionally biased region" description="Acidic residues" evidence="1">
    <location>
        <begin position="27"/>
        <end position="66"/>
    </location>
</feature>
<proteinExistence type="predicted"/>
<evidence type="ECO:0000256" key="2">
    <source>
        <dbReference type="SAM" id="SignalP"/>
    </source>
</evidence>
<keyword evidence="4" id="KW-1185">Reference proteome</keyword>
<accession>A0A182SRA3</accession>
<name>A0A182SRA3_9DIPT</name>
<reference evidence="4" key="1">
    <citation type="submission" date="2013-09" db="EMBL/GenBank/DDBJ databases">
        <title>The Genome Sequence of Anopheles maculatus species B.</title>
        <authorList>
            <consortium name="The Broad Institute Genomics Platform"/>
            <person name="Neafsey D.E."/>
            <person name="Besansky N."/>
            <person name="Howell P."/>
            <person name="Walton C."/>
            <person name="Young S.K."/>
            <person name="Zeng Q."/>
            <person name="Gargeya S."/>
            <person name="Fitzgerald M."/>
            <person name="Haas B."/>
            <person name="Abouelleil A."/>
            <person name="Allen A.W."/>
            <person name="Alvarado L."/>
            <person name="Arachchi H.M."/>
            <person name="Berlin A.M."/>
            <person name="Chapman S.B."/>
            <person name="Gainer-Dewar J."/>
            <person name="Goldberg J."/>
            <person name="Griggs A."/>
            <person name="Gujja S."/>
            <person name="Hansen M."/>
            <person name="Howarth C."/>
            <person name="Imamovic A."/>
            <person name="Ireland A."/>
            <person name="Larimer J."/>
            <person name="McCowan C."/>
            <person name="Murphy C."/>
            <person name="Pearson M."/>
            <person name="Poon T.W."/>
            <person name="Priest M."/>
            <person name="Roberts A."/>
            <person name="Saif S."/>
            <person name="Shea T."/>
            <person name="Sisk P."/>
            <person name="Sykes S."/>
            <person name="Wortman J."/>
            <person name="Nusbaum C."/>
            <person name="Birren B."/>
        </authorList>
    </citation>
    <scope>NUCLEOTIDE SEQUENCE [LARGE SCALE GENOMIC DNA]</scope>
    <source>
        <strain evidence="4">maculatus3</strain>
    </source>
</reference>
<reference evidence="3" key="2">
    <citation type="submission" date="2020-05" db="UniProtKB">
        <authorList>
            <consortium name="EnsemblMetazoa"/>
        </authorList>
    </citation>
    <scope>IDENTIFICATION</scope>
    <source>
        <strain evidence="3">maculatus3</strain>
    </source>
</reference>
<organism evidence="3 4">
    <name type="scientific">Anopheles maculatus</name>
    <dbReference type="NCBI Taxonomy" id="74869"/>
    <lineage>
        <taxon>Eukaryota</taxon>
        <taxon>Metazoa</taxon>
        <taxon>Ecdysozoa</taxon>
        <taxon>Arthropoda</taxon>
        <taxon>Hexapoda</taxon>
        <taxon>Insecta</taxon>
        <taxon>Pterygota</taxon>
        <taxon>Neoptera</taxon>
        <taxon>Endopterygota</taxon>
        <taxon>Diptera</taxon>
        <taxon>Nematocera</taxon>
        <taxon>Culicoidea</taxon>
        <taxon>Culicidae</taxon>
        <taxon>Anophelinae</taxon>
        <taxon>Anopheles</taxon>
        <taxon>Anopheles maculatus group</taxon>
    </lineage>
</organism>
<evidence type="ECO:0000256" key="1">
    <source>
        <dbReference type="SAM" id="MobiDB-lite"/>
    </source>
</evidence>
<dbReference type="Proteomes" id="UP000075901">
    <property type="component" value="Unassembled WGS sequence"/>
</dbReference>
<sequence>MRWKLLLLLFCAVSLISLSTNAVAEEYDQEQDDATGSDDDYDAVAPDSEDQTEPEQSEPTDGDQEDTDQKPNEDLVDIDTAAVDEIKAKQGRYYNYDDFMSSIDLSDSNYNWEGKSWSRLFTKQQVQVVLPRPVANSKR</sequence>
<feature type="chain" id="PRO_5008136098" evidence="2">
    <location>
        <begin position="25"/>
        <end position="139"/>
    </location>
</feature>
<dbReference type="EnsemblMetazoa" id="AMAM011841-RA">
    <property type="protein sequence ID" value="AMAM011841-PA"/>
    <property type="gene ID" value="AMAM011841"/>
</dbReference>
<feature type="signal peptide" evidence="2">
    <location>
        <begin position="1"/>
        <end position="24"/>
    </location>
</feature>
<keyword evidence="2" id="KW-0732">Signal</keyword>
<evidence type="ECO:0000313" key="4">
    <source>
        <dbReference type="Proteomes" id="UP000075901"/>
    </source>
</evidence>
<dbReference type="AlphaFoldDB" id="A0A182SRA3"/>
<evidence type="ECO:0000313" key="3">
    <source>
        <dbReference type="EnsemblMetazoa" id="AMAM011841-PA"/>
    </source>
</evidence>
<feature type="region of interest" description="Disordered" evidence="1">
    <location>
        <begin position="27"/>
        <end position="79"/>
    </location>
</feature>
<protein>
    <submittedName>
        <fullName evidence="3">Uncharacterized protein</fullName>
    </submittedName>
</protein>
<dbReference type="VEuPathDB" id="VectorBase:AMAM011841"/>